<organism evidence="3 4">
    <name type="scientific">Nitrogeniibacter mangrovi</name>
    <dbReference type="NCBI Taxonomy" id="2016596"/>
    <lineage>
        <taxon>Bacteria</taxon>
        <taxon>Pseudomonadati</taxon>
        <taxon>Pseudomonadota</taxon>
        <taxon>Betaproteobacteria</taxon>
        <taxon>Rhodocyclales</taxon>
        <taxon>Zoogloeaceae</taxon>
        <taxon>Nitrogeniibacter</taxon>
    </lineage>
</organism>
<protein>
    <submittedName>
        <fullName evidence="3">Glycosyltransferase family 4 protein</fullName>
    </submittedName>
</protein>
<dbReference type="GO" id="GO:0016757">
    <property type="term" value="F:glycosyltransferase activity"/>
    <property type="evidence" value="ECO:0007669"/>
    <property type="project" value="InterPro"/>
</dbReference>
<accession>A0A6C1B8A1</accession>
<evidence type="ECO:0000259" key="1">
    <source>
        <dbReference type="Pfam" id="PF00534"/>
    </source>
</evidence>
<dbReference type="Pfam" id="PF13439">
    <property type="entry name" value="Glyco_transf_4"/>
    <property type="match status" value="1"/>
</dbReference>
<dbReference type="InterPro" id="IPR001296">
    <property type="entry name" value="Glyco_trans_1"/>
</dbReference>
<dbReference type="AlphaFoldDB" id="A0A6C1B8A1"/>
<proteinExistence type="predicted"/>
<keyword evidence="3" id="KW-0808">Transferase</keyword>
<dbReference type="RefSeq" id="WP_173766328.1">
    <property type="nucleotide sequence ID" value="NZ_CP048836.1"/>
</dbReference>
<dbReference type="PANTHER" id="PTHR45947">
    <property type="entry name" value="SULFOQUINOVOSYL TRANSFERASE SQD2"/>
    <property type="match status" value="1"/>
</dbReference>
<keyword evidence="4" id="KW-1185">Reference proteome</keyword>
<evidence type="ECO:0000259" key="2">
    <source>
        <dbReference type="Pfam" id="PF13439"/>
    </source>
</evidence>
<dbReference type="Gene3D" id="3.40.50.2000">
    <property type="entry name" value="Glycogen Phosphorylase B"/>
    <property type="match status" value="2"/>
</dbReference>
<evidence type="ECO:0000313" key="4">
    <source>
        <dbReference type="Proteomes" id="UP000501991"/>
    </source>
</evidence>
<reference evidence="3 4" key="1">
    <citation type="submission" date="2020-02" db="EMBL/GenBank/DDBJ databases">
        <title>Nitrogenibacter mangrovi gen. nov., sp. nov. isolated from mangrove sediment, a denitrifying betaproteobacterium.</title>
        <authorList>
            <person name="Liao H."/>
            <person name="Tian Y."/>
        </authorList>
    </citation>
    <scope>NUCLEOTIDE SEQUENCE [LARGE SCALE GENOMIC DNA]</scope>
    <source>
        <strain evidence="3 4">M9-3-2</strain>
    </source>
</reference>
<sequence>MNVLMLSDVYFPRINGVSTSIETFRHALAPHGVSTTLVAPAYPAQRDDDGSIIRIPSRYLPIDPEDRIMRRAAIRNTVARLRELAPRIVHVQTPFVAHYAGIEIAQQLGVPCVCTYHTFFEEYLYHYVPFAPRTWLKAAARRFSRTQCNALDAIIVPSSAMRDTLAAYGVTRPMHVLPTGIPMNGFHGGDGAYFRERYDIDPDARMLLFVGRVAHEKNIGLLIDMVDRLRRAQPKAVLVVTGEGPALASLRAHSERLGLDAHVRFLGYLDRHHELHDCYRAADLFVFASRTETQGLVLLEAMALGTPVVAVAEMGTRDILGPQRGCRIAPAEADGFASTVDTLLRDDPLRRQLAHDAHEYARTWSADVMAGRLAALYRDIVGEASSPAASSPRARNAA</sequence>
<dbReference type="Pfam" id="PF00534">
    <property type="entry name" value="Glycos_transf_1"/>
    <property type="match status" value="1"/>
</dbReference>
<evidence type="ECO:0000313" key="3">
    <source>
        <dbReference type="EMBL" id="QID18560.1"/>
    </source>
</evidence>
<feature type="domain" description="Glycosyl transferase family 1" evidence="1">
    <location>
        <begin position="195"/>
        <end position="357"/>
    </location>
</feature>
<dbReference type="EMBL" id="CP048836">
    <property type="protein sequence ID" value="QID18560.1"/>
    <property type="molecule type" value="Genomic_DNA"/>
</dbReference>
<dbReference type="InterPro" id="IPR050194">
    <property type="entry name" value="Glycosyltransferase_grp1"/>
</dbReference>
<gene>
    <name evidence="3" type="ORF">G3580_13540</name>
</gene>
<dbReference type="SUPFAM" id="SSF53756">
    <property type="entry name" value="UDP-Glycosyltransferase/glycogen phosphorylase"/>
    <property type="match status" value="1"/>
</dbReference>
<dbReference type="PANTHER" id="PTHR45947:SF3">
    <property type="entry name" value="SULFOQUINOVOSYL TRANSFERASE SQD2"/>
    <property type="match status" value="1"/>
</dbReference>
<dbReference type="Proteomes" id="UP000501991">
    <property type="component" value="Chromosome"/>
</dbReference>
<dbReference type="InterPro" id="IPR028098">
    <property type="entry name" value="Glyco_trans_4-like_N"/>
</dbReference>
<dbReference type="KEGG" id="azq:G3580_13540"/>
<feature type="domain" description="Glycosyltransferase subfamily 4-like N-terminal" evidence="2">
    <location>
        <begin position="14"/>
        <end position="182"/>
    </location>
</feature>
<name>A0A6C1B8A1_9RHOO</name>